<comment type="function">
    <text evidence="8">Catalyzes the ATP-dependent phosphorylation of fructose-l-phosphate to fructose-l,6-bisphosphate.</text>
</comment>
<dbReference type="InterPro" id="IPR017583">
    <property type="entry name" value="Tagatose/fructose_Pkinase"/>
</dbReference>
<evidence type="ECO:0000256" key="4">
    <source>
        <dbReference type="ARBA" id="ARBA00022777"/>
    </source>
</evidence>
<dbReference type="PANTHER" id="PTHR46566:SF1">
    <property type="entry name" value="1-PHOSPHOFRUCTOKINASE"/>
    <property type="match status" value="1"/>
</dbReference>
<organism evidence="10 11">
    <name type="scientific">Metabacillus fastidiosus</name>
    <dbReference type="NCBI Taxonomy" id="1458"/>
    <lineage>
        <taxon>Bacteria</taxon>
        <taxon>Bacillati</taxon>
        <taxon>Bacillota</taxon>
        <taxon>Bacilli</taxon>
        <taxon>Bacillales</taxon>
        <taxon>Bacillaceae</taxon>
        <taxon>Metabacillus</taxon>
    </lineage>
</organism>
<accession>A0ABU6NYM5</accession>
<dbReference type="PIRSF" id="PIRSF000535">
    <property type="entry name" value="1PFK/6PFK/LacC"/>
    <property type="match status" value="1"/>
</dbReference>
<comment type="similarity">
    <text evidence="7">Belongs to the carbohydrate kinase PfkB family. LacC subfamily.</text>
</comment>
<dbReference type="Proteomes" id="UP001342826">
    <property type="component" value="Unassembled WGS sequence"/>
</dbReference>
<comment type="catalytic activity">
    <reaction evidence="7">
        <text>D-tagatofuranose 6-phosphate + ATP = D-tagatofuranose 1,6-bisphosphate + ADP + H(+)</text>
        <dbReference type="Rhea" id="RHEA:12420"/>
        <dbReference type="ChEBI" id="CHEBI:15378"/>
        <dbReference type="ChEBI" id="CHEBI:30616"/>
        <dbReference type="ChEBI" id="CHEBI:58694"/>
        <dbReference type="ChEBI" id="CHEBI:58695"/>
        <dbReference type="ChEBI" id="CHEBI:456216"/>
        <dbReference type="EC" id="2.7.1.144"/>
    </reaction>
</comment>
<evidence type="ECO:0000256" key="1">
    <source>
        <dbReference type="ARBA" id="ARBA00005380"/>
    </source>
</evidence>
<proteinExistence type="inferred from homology"/>
<dbReference type="NCBIfam" id="TIGR03168">
    <property type="entry name" value="1-PFK"/>
    <property type="match status" value="1"/>
</dbReference>
<keyword evidence="2 7" id="KW-0808">Transferase</keyword>
<dbReference type="PROSITE" id="PS00583">
    <property type="entry name" value="PFKB_KINASES_1"/>
    <property type="match status" value="1"/>
</dbReference>
<comment type="similarity">
    <text evidence="1">Belongs to the carbohydrate kinase pfkB family.</text>
</comment>
<comment type="caution">
    <text evidence="10">The sequence shown here is derived from an EMBL/GenBank/DDBJ whole genome shotgun (WGS) entry which is preliminary data.</text>
</comment>
<dbReference type="EC" id="2.7.1.144" evidence="7"/>
<evidence type="ECO:0000256" key="2">
    <source>
        <dbReference type="ARBA" id="ARBA00022679"/>
    </source>
</evidence>
<dbReference type="InterPro" id="IPR029056">
    <property type="entry name" value="Ribokinase-like"/>
</dbReference>
<evidence type="ECO:0000313" key="10">
    <source>
        <dbReference type="EMBL" id="MED4401773.1"/>
    </source>
</evidence>
<evidence type="ECO:0000256" key="6">
    <source>
        <dbReference type="ARBA" id="ARBA00047745"/>
    </source>
</evidence>
<keyword evidence="4 8" id="KW-0418">Kinase</keyword>
<evidence type="ECO:0000256" key="8">
    <source>
        <dbReference type="RuleBase" id="RU369061"/>
    </source>
</evidence>
<sequence>MIYTVTLNPSVDYVMKVDHFQLGGLNRTSWDEKFPGGKGINVSRVLKRHGVSSKVLGFIGGFTGDYIETFLSEEEIETDFVKIKEDTRINIKLHTDDETEINGTGPYVKAEEISEFLHKLDFLRKGDIIVLAGSMPRSVPLSIYHAIIHICEEKNVSIIADLSGEVLKQISPSAKLFLMKPNHYELGELFGVRIQGIEDAYIYGQKLVEKNIENVIVSLAGEGALFLTKEVSYFASVPEGAVKNSAGAGDSVVAGFLSGFVNGKTRKEAFRLGVASGTATAFSIELCTSEEATKLMKEIKITRL</sequence>
<keyword evidence="11" id="KW-1185">Reference proteome</keyword>
<reference evidence="10 11" key="1">
    <citation type="submission" date="2023-03" db="EMBL/GenBank/DDBJ databases">
        <title>Bacillus Genome Sequencing.</title>
        <authorList>
            <person name="Dunlap C."/>
        </authorList>
    </citation>
    <scope>NUCLEOTIDE SEQUENCE [LARGE SCALE GENOMIC DNA]</scope>
    <source>
        <strain evidence="10 11">NRS-1717</strain>
    </source>
</reference>
<gene>
    <name evidence="10" type="primary">pfkB</name>
    <name evidence="10" type="ORF">P9271_10635</name>
</gene>
<dbReference type="PANTHER" id="PTHR46566">
    <property type="entry name" value="1-PHOSPHOFRUCTOKINASE-RELATED"/>
    <property type="match status" value="1"/>
</dbReference>
<feature type="domain" description="Carbohydrate kinase PfkB" evidence="9">
    <location>
        <begin position="6"/>
        <end position="289"/>
    </location>
</feature>
<keyword evidence="3 7" id="KW-0547">Nucleotide-binding</keyword>
<evidence type="ECO:0000259" key="9">
    <source>
        <dbReference type="Pfam" id="PF00294"/>
    </source>
</evidence>
<name>A0ABU6NYM5_9BACI</name>
<dbReference type="Gene3D" id="3.40.1190.20">
    <property type="match status" value="1"/>
</dbReference>
<keyword evidence="7" id="KW-0423">Lactose metabolism</keyword>
<dbReference type="GO" id="GO:0008662">
    <property type="term" value="F:1-phosphofructokinase activity"/>
    <property type="evidence" value="ECO:0007669"/>
    <property type="project" value="UniProtKB-EC"/>
</dbReference>
<protein>
    <recommendedName>
        <fullName evidence="7">Tagatose-6-phosphate kinase</fullName>
        <ecNumber evidence="7">2.7.1.144</ecNumber>
    </recommendedName>
</protein>
<dbReference type="InterPro" id="IPR011611">
    <property type="entry name" value="PfkB_dom"/>
</dbReference>
<evidence type="ECO:0000256" key="3">
    <source>
        <dbReference type="ARBA" id="ARBA00022741"/>
    </source>
</evidence>
<comment type="catalytic activity">
    <reaction evidence="6 8">
        <text>beta-D-fructose 1-phosphate + ATP = beta-D-fructose 1,6-bisphosphate + ADP + H(+)</text>
        <dbReference type="Rhea" id="RHEA:14213"/>
        <dbReference type="ChEBI" id="CHEBI:15378"/>
        <dbReference type="ChEBI" id="CHEBI:30616"/>
        <dbReference type="ChEBI" id="CHEBI:32966"/>
        <dbReference type="ChEBI" id="CHEBI:138881"/>
        <dbReference type="ChEBI" id="CHEBI:456216"/>
        <dbReference type="EC" id="2.7.1.56"/>
    </reaction>
</comment>
<dbReference type="InterPro" id="IPR002173">
    <property type="entry name" value="Carboh/pur_kinase_PfkB_CS"/>
</dbReference>
<evidence type="ECO:0000313" key="11">
    <source>
        <dbReference type="Proteomes" id="UP001342826"/>
    </source>
</evidence>
<dbReference type="CDD" id="cd01164">
    <property type="entry name" value="FruK_PfkB_like"/>
    <property type="match status" value="1"/>
</dbReference>
<dbReference type="RefSeq" id="WP_328015219.1">
    <property type="nucleotide sequence ID" value="NZ_JARTFS010000006.1"/>
</dbReference>
<keyword evidence="5 7" id="KW-0067">ATP-binding</keyword>
<dbReference type="SUPFAM" id="SSF53613">
    <property type="entry name" value="Ribokinase-like"/>
    <property type="match status" value="1"/>
</dbReference>
<dbReference type="EMBL" id="JARTFS010000006">
    <property type="protein sequence ID" value="MED4401773.1"/>
    <property type="molecule type" value="Genomic_DNA"/>
</dbReference>
<comment type="pathway">
    <text evidence="7">Carbohydrate metabolism; D-tagatose 6-phosphate degradation; D-glyceraldehyde 3-phosphate and glycerone phosphate from D-tagatose 6-phosphate: step 1/2.</text>
</comment>
<evidence type="ECO:0000256" key="5">
    <source>
        <dbReference type="ARBA" id="ARBA00022840"/>
    </source>
</evidence>
<dbReference type="Pfam" id="PF00294">
    <property type="entry name" value="PfkB"/>
    <property type="match status" value="1"/>
</dbReference>
<dbReference type="NCBIfam" id="TIGR03828">
    <property type="entry name" value="pfkB"/>
    <property type="match status" value="1"/>
</dbReference>
<dbReference type="PROSITE" id="PS00584">
    <property type="entry name" value="PFKB_KINASES_2"/>
    <property type="match status" value="1"/>
</dbReference>
<evidence type="ECO:0000256" key="7">
    <source>
        <dbReference type="PIRNR" id="PIRNR000535"/>
    </source>
</evidence>
<dbReference type="InterPro" id="IPR022463">
    <property type="entry name" value="1-PFruKinase"/>
</dbReference>